<name>A0A915I0X9_ROMCU</name>
<reference evidence="2" key="1">
    <citation type="submission" date="2022-11" db="UniProtKB">
        <authorList>
            <consortium name="WormBaseParasite"/>
        </authorList>
    </citation>
    <scope>IDENTIFICATION</scope>
</reference>
<dbReference type="Proteomes" id="UP000887565">
    <property type="component" value="Unplaced"/>
</dbReference>
<evidence type="ECO:0000313" key="1">
    <source>
        <dbReference type="Proteomes" id="UP000887565"/>
    </source>
</evidence>
<dbReference type="WBParaSite" id="nRc.2.0.1.t07354-RA">
    <property type="protein sequence ID" value="nRc.2.0.1.t07354-RA"/>
    <property type="gene ID" value="nRc.2.0.1.g07354"/>
</dbReference>
<protein>
    <submittedName>
        <fullName evidence="2">Uncharacterized protein</fullName>
    </submittedName>
</protein>
<sequence>MKVQNFTFKSDSLTCSKCSKRVICNFSTKIFSKPLRSTSDNKSDNKDRSSIIILDELLLLTYLNSRAAVELKYAFLAKQPCCCDEYSWVDSFFCSKNNKRKTPWCCITARIHQLHSRAADWPRRI</sequence>
<accession>A0A915I0X9</accession>
<keyword evidence="1" id="KW-1185">Reference proteome</keyword>
<organism evidence="1 2">
    <name type="scientific">Romanomermis culicivorax</name>
    <name type="common">Nematode worm</name>
    <dbReference type="NCBI Taxonomy" id="13658"/>
    <lineage>
        <taxon>Eukaryota</taxon>
        <taxon>Metazoa</taxon>
        <taxon>Ecdysozoa</taxon>
        <taxon>Nematoda</taxon>
        <taxon>Enoplea</taxon>
        <taxon>Dorylaimia</taxon>
        <taxon>Mermithida</taxon>
        <taxon>Mermithoidea</taxon>
        <taxon>Mermithidae</taxon>
        <taxon>Romanomermis</taxon>
    </lineage>
</organism>
<evidence type="ECO:0000313" key="2">
    <source>
        <dbReference type="WBParaSite" id="nRc.2.0.1.t07354-RA"/>
    </source>
</evidence>
<dbReference type="AlphaFoldDB" id="A0A915I0X9"/>
<proteinExistence type="predicted"/>